<keyword evidence="2" id="KW-1185">Reference proteome</keyword>
<accession>A0ABN1TX93</accession>
<proteinExistence type="predicted"/>
<evidence type="ECO:0000313" key="1">
    <source>
        <dbReference type="EMBL" id="GAA1104828.1"/>
    </source>
</evidence>
<organism evidence="1 2">
    <name type="scientific">Nocardioides dubius</name>
    <dbReference type="NCBI Taxonomy" id="317019"/>
    <lineage>
        <taxon>Bacteria</taxon>
        <taxon>Bacillati</taxon>
        <taxon>Actinomycetota</taxon>
        <taxon>Actinomycetes</taxon>
        <taxon>Propionibacteriales</taxon>
        <taxon>Nocardioidaceae</taxon>
        <taxon>Nocardioides</taxon>
    </lineage>
</organism>
<name>A0ABN1TX93_9ACTN</name>
<evidence type="ECO:0008006" key="3">
    <source>
        <dbReference type="Google" id="ProtNLM"/>
    </source>
</evidence>
<evidence type="ECO:0000313" key="2">
    <source>
        <dbReference type="Proteomes" id="UP001501581"/>
    </source>
</evidence>
<gene>
    <name evidence="1" type="ORF">GCM10009668_25220</name>
</gene>
<protein>
    <recommendedName>
        <fullName evidence="3">YCII-related domain-containing protein</fullName>
    </recommendedName>
</protein>
<comment type="caution">
    <text evidence="1">The sequence shown here is derived from an EMBL/GenBank/DDBJ whole genome shotgun (WGS) entry which is preliminary data.</text>
</comment>
<reference evidence="1 2" key="1">
    <citation type="journal article" date="2019" name="Int. J. Syst. Evol. Microbiol.">
        <title>The Global Catalogue of Microorganisms (GCM) 10K type strain sequencing project: providing services to taxonomists for standard genome sequencing and annotation.</title>
        <authorList>
            <consortium name="The Broad Institute Genomics Platform"/>
            <consortium name="The Broad Institute Genome Sequencing Center for Infectious Disease"/>
            <person name="Wu L."/>
            <person name="Ma J."/>
        </authorList>
    </citation>
    <scope>NUCLEOTIDE SEQUENCE [LARGE SCALE GENOMIC DNA]</scope>
    <source>
        <strain evidence="1 2">JCM 13008</strain>
    </source>
</reference>
<dbReference type="Proteomes" id="UP001501581">
    <property type="component" value="Unassembled WGS sequence"/>
</dbReference>
<sequence>MRLEQCRRVFFSFPQVTDPAKHPDYNAWHQLDHQPENRALPGVLHGDRWVRTPADRAASGAQGEPSADARALEAADYVAMYWFADPVADSVGEWLELGRTTGELGRRPDLEWTTRRLTGFFRPLEGRVADGVEISASALPFRIHAGVIVEVVRVAEPSTAGADAALRAWHREHLAAVRRQPGVAGTWTFASRDVTITDVEPVRSKRAGEYLVALHFCESAPADVLAAVRAPALDGLTSVLRTPVSTITPFAWDWFA</sequence>
<dbReference type="RefSeq" id="WP_343994927.1">
    <property type="nucleotide sequence ID" value="NZ_BAAALG010000010.1"/>
</dbReference>
<dbReference type="EMBL" id="BAAALG010000010">
    <property type="protein sequence ID" value="GAA1104828.1"/>
    <property type="molecule type" value="Genomic_DNA"/>
</dbReference>